<feature type="chain" id="PRO_5023804934" description="Ig-like domain-containing protein" evidence="4">
    <location>
        <begin position="27"/>
        <end position="262"/>
    </location>
</feature>
<dbReference type="EMBL" id="VCEB01000001">
    <property type="protein sequence ID" value="KAB0386440.1"/>
    <property type="molecule type" value="Genomic_DNA"/>
</dbReference>
<dbReference type="PANTHER" id="PTHR11481">
    <property type="entry name" value="IMMUNOGLOBULIN FC RECEPTOR"/>
    <property type="match status" value="1"/>
</dbReference>
<dbReference type="PROSITE" id="PS50835">
    <property type="entry name" value="IG_LIKE"/>
    <property type="match status" value="2"/>
</dbReference>
<evidence type="ECO:0000259" key="5">
    <source>
        <dbReference type="PROSITE" id="PS50835"/>
    </source>
</evidence>
<feature type="domain" description="Ig-like" evidence="5">
    <location>
        <begin position="21"/>
        <end position="110"/>
    </location>
</feature>
<dbReference type="InterPro" id="IPR003598">
    <property type="entry name" value="Ig_sub2"/>
</dbReference>
<dbReference type="InterPro" id="IPR013783">
    <property type="entry name" value="Ig-like_fold"/>
</dbReference>
<dbReference type="SMART" id="SM00409">
    <property type="entry name" value="IG"/>
    <property type="match status" value="2"/>
</dbReference>
<name>A0A5J5N700_MUNRE</name>
<proteinExistence type="predicted"/>
<dbReference type="PANTHER" id="PTHR11481:SF12">
    <property type="entry name" value="HIGH AFFINITY IMMUNOGLOBULIN EPSILON RECEPTOR SUBUNIT ALPHA"/>
    <property type="match status" value="1"/>
</dbReference>
<dbReference type="GO" id="GO:0019768">
    <property type="term" value="F:high-affinity IgE receptor activity"/>
    <property type="evidence" value="ECO:0007669"/>
    <property type="project" value="TreeGrafter"/>
</dbReference>
<keyword evidence="3" id="KW-0472">Membrane</keyword>
<keyword evidence="3" id="KW-0812">Transmembrane</keyword>
<evidence type="ECO:0000256" key="2">
    <source>
        <dbReference type="ARBA" id="ARBA00023157"/>
    </source>
</evidence>
<keyword evidence="3" id="KW-1133">Transmembrane helix</keyword>
<organism evidence="6 7">
    <name type="scientific">Muntiacus reevesi</name>
    <name type="common">Reeves' muntjac</name>
    <name type="synonym">Cervus reevesi</name>
    <dbReference type="NCBI Taxonomy" id="9886"/>
    <lineage>
        <taxon>Eukaryota</taxon>
        <taxon>Metazoa</taxon>
        <taxon>Chordata</taxon>
        <taxon>Craniata</taxon>
        <taxon>Vertebrata</taxon>
        <taxon>Euteleostomi</taxon>
        <taxon>Mammalia</taxon>
        <taxon>Eutheria</taxon>
        <taxon>Laurasiatheria</taxon>
        <taxon>Artiodactyla</taxon>
        <taxon>Ruminantia</taxon>
        <taxon>Pecora</taxon>
        <taxon>Cervidae</taxon>
        <taxon>Muntiacinae</taxon>
        <taxon>Muntiacus</taxon>
    </lineage>
</organism>
<dbReference type="GO" id="GO:0009897">
    <property type="term" value="C:external side of plasma membrane"/>
    <property type="evidence" value="ECO:0007669"/>
    <property type="project" value="TreeGrafter"/>
</dbReference>
<dbReference type="Gene3D" id="2.60.40.10">
    <property type="entry name" value="Immunoglobulins"/>
    <property type="match status" value="2"/>
</dbReference>
<sequence length="262" mass="30293">MPTIPMGVPALLWIALLLFSPDGMSAVIWKSKVFLNPPWREIFRGDTVSLTCGTNSSSEDESPVWIHNGTRLAESNPRLDIVNADRQNSGEYQCRIKGYAVSEPVYLNVTSDWLLLQASAEVMLEGESLFLRCHSWRNLNVFKVIYYKDNTSLKYWYENHNISITNVTEEDSGIYYCEGRVQKLPRTSNKLRITVKKEYIYTQSKYFWLQFLIPLLVVILFAVDTALLISTQKQFTLLLKMKRTRKRNRFTDPQPKPDPPGN</sequence>
<evidence type="ECO:0000256" key="3">
    <source>
        <dbReference type="SAM" id="Phobius"/>
    </source>
</evidence>
<dbReference type="GO" id="GO:0019863">
    <property type="term" value="F:IgE binding"/>
    <property type="evidence" value="ECO:0007669"/>
    <property type="project" value="TreeGrafter"/>
</dbReference>
<protein>
    <recommendedName>
        <fullName evidence="5">Ig-like domain-containing protein</fullName>
    </recommendedName>
</protein>
<dbReference type="InterPro" id="IPR050488">
    <property type="entry name" value="Ig_Fc_receptor"/>
</dbReference>
<evidence type="ECO:0000256" key="4">
    <source>
        <dbReference type="SAM" id="SignalP"/>
    </source>
</evidence>
<dbReference type="Proteomes" id="UP000326062">
    <property type="component" value="Chromosome 1"/>
</dbReference>
<comment type="caution">
    <text evidence="6">The sequence shown here is derived from an EMBL/GenBank/DDBJ whole genome shotgun (WGS) entry which is preliminary data.</text>
</comment>
<dbReference type="AlphaFoldDB" id="A0A5J5N700"/>
<dbReference type="InterPro" id="IPR003599">
    <property type="entry name" value="Ig_sub"/>
</dbReference>
<dbReference type="FunFam" id="2.60.40.10:FF:000217">
    <property type="entry name" value="High affinity immunoglobulin gamma Fc receptor I"/>
    <property type="match status" value="1"/>
</dbReference>
<evidence type="ECO:0000313" key="6">
    <source>
        <dbReference type="EMBL" id="KAB0386440.1"/>
    </source>
</evidence>
<accession>A0A5J5N700</accession>
<feature type="transmembrane region" description="Helical" evidence="3">
    <location>
        <begin position="206"/>
        <end position="229"/>
    </location>
</feature>
<dbReference type="SUPFAM" id="SSF48726">
    <property type="entry name" value="Immunoglobulin"/>
    <property type="match status" value="2"/>
</dbReference>
<feature type="domain" description="Ig-like" evidence="5">
    <location>
        <begin position="125"/>
        <end position="194"/>
    </location>
</feature>
<keyword evidence="7" id="KW-1185">Reference proteome</keyword>
<gene>
    <name evidence="6" type="ORF">FD755_001396</name>
</gene>
<dbReference type="GO" id="GO:0016064">
    <property type="term" value="P:immunoglobulin mediated immune response"/>
    <property type="evidence" value="ECO:0007669"/>
    <property type="project" value="TreeGrafter"/>
</dbReference>
<dbReference type="InterPro" id="IPR036179">
    <property type="entry name" value="Ig-like_dom_sf"/>
</dbReference>
<keyword evidence="1 4" id="KW-0732">Signal</keyword>
<dbReference type="CDD" id="cd05753">
    <property type="entry name" value="Ig2_FcgammaR_like"/>
    <property type="match status" value="1"/>
</dbReference>
<evidence type="ECO:0000313" key="7">
    <source>
        <dbReference type="Proteomes" id="UP000326062"/>
    </source>
</evidence>
<dbReference type="InterPro" id="IPR007110">
    <property type="entry name" value="Ig-like_dom"/>
</dbReference>
<reference evidence="6 7" key="1">
    <citation type="submission" date="2019-06" db="EMBL/GenBank/DDBJ databases">
        <title>Discovery of a novel chromosome fission-fusion reversal in muntjac.</title>
        <authorList>
            <person name="Mudd A.B."/>
            <person name="Bredeson J.V."/>
            <person name="Baum R."/>
            <person name="Hockemeyer D."/>
            <person name="Rokhsar D.S."/>
        </authorList>
    </citation>
    <scope>NUCLEOTIDE SEQUENCE [LARGE SCALE GENOMIC DNA]</scope>
    <source>
        <strain evidence="6">UCam_UCB_Mr</strain>
        <tissue evidence="6">Fibroblast cell line</tissue>
    </source>
</reference>
<evidence type="ECO:0000256" key="1">
    <source>
        <dbReference type="ARBA" id="ARBA00022729"/>
    </source>
</evidence>
<feature type="signal peptide" evidence="4">
    <location>
        <begin position="1"/>
        <end position="26"/>
    </location>
</feature>
<dbReference type="SMART" id="SM00408">
    <property type="entry name" value="IGc2"/>
    <property type="match status" value="2"/>
</dbReference>
<dbReference type="Pfam" id="PF13895">
    <property type="entry name" value="Ig_2"/>
    <property type="match status" value="1"/>
</dbReference>
<keyword evidence="2" id="KW-1015">Disulfide bond</keyword>